<protein>
    <submittedName>
        <fullName evidence="2">Uncharacterized protein</fullName>
    </submittedName>
</protein>
<name>A0A9I9DWL3_CUCME</name>
<dbReference type="EnsemblPlants" id="MELO3C024968.2.1">
    <property type="protein sequence ID" value="MELO3C024968.2.1"/>
    <property type="gene ID" value="MELO3C024968.2"/>
</dbReference>
<reference evidence="2" key="1">
    <citation type="submission" date="2023-03" db="UniProtKB">
        <authorList>
            <consortium name="EnsemblPlants"/>
        </authorList>
    </citation>
    <scope>IDENTIFICATION</scope>
</reference>
<sequence>MDNKADRKAPRPNDRNIPNHNHNHNHHHNHHHYHRMAITELNLADLKHNNHHLLVSPSPPSTATKTPSSAKANCLCSPTTHIGSFRCRHHRHAGMIRGGSVGSNLSDLARKPTEIMGPFSP</sequence>
<feature type="compositionally biased region" description="Basic residues" evidence="1">
    <location>
        <begin position="21"/>
        <end position="33"/>
    </location>
</feature>
<organism evidence="2">
    <name type="scientific">Cucumis melo</name>
    <name type="common">Muskmelon</name>
    <dbReference type="NCBI Taxonomy" id="3656"/>
    <lineage>
        <taxon>Eukaryota</taxon>
        <taxon>Viridiplantae</taxon>
        <taxon>Streptophyta</taxon>
        <taxon>Embryophyta</taxon>
        <taxon>Tracheophyta</taxon>
        <taxon>Spermatophyta</taxon>
        <taxon>Magnoliopsida</taxon>
        <taxon>eudicotyledons</taxon>
        <taxon>Gunneridae</taxon>
        <taxon>Pentapetalae</taxon>
        <taxon>rosids</taxon>
        <taxon>fabids</taxon>
        <taxon>Cucurbitales</taxon>
        <taxon>Cucurbitaceae</taxon>
        <taxon>Benincaseae</taxon>
        <taxon>Cucumis</taxon>
    </lineage>
</organism>
<feature type="region of interest" description="Disordered" evidence="1">
    <location>
        <begin position="51"/>
        <end position="71"/>
    </location>
</feature>
<feature type="compositionally biased region" description="Low complexity" evidence="1">
    <location>
        <begin position="61"/>
        <end position="71"/>
    </location>
</feature>
<dbReference type="AlphaFoldDB" id="A0A9I9DWL3"/>
<evidence type="ECO:0000313" key="2">
    <source>
        <dbReference type="EnsemblPlants" id="MELO3C024968.2.1"/>
    </source>
</evidence>
<feature type="region of interest" description="Disordered" evidence="1">
    <location>
        <begin position="1"/>
        <end position="33"/>
    </location>
</feature>
<feature type="compositionally biased region" description="Basic and acidic residues" evidence="1">
    <location>
        <begin position="1"/>
        <end position="14"/>
    </location>
</feature>
<accession>A0A9I9DWL3</accession>
<dbReference type="PANTHER" id="PTHR33132:SF132">
    <property type="entry name" value="SERINE-RICH PROTEIN"/>
    <property type="match status" value="1"/>
</dbReference>
<dbReference type="Gramene" id="MELO3C024968.2.1">
    <property type="protein sequence ID" value="MELO3C024968.2.1"/>
    <property type="gene ID" value="MELO3C024968.2"/>
</dbReference>
<evidence type="ECO:0000256" key="1">
    <source>
        <dbReference type="SAM" id="MobiDB-lite"/>
    </source>
</evidence>
<dbReference type="PANTHER" id="PTHR33132">
    <property type="entry name" value="OSJNBB0118P14.9 PROTEIN"/>
    <property type="match status" value="1"/>
</dbReference>
<proteinExistence type="predicted"/>